<evidence type="ECO:0000313" key="2">
    <source>
        <dbReference type="EMBL" id="GAA5810178.1"/>
    </source>
</evidence>
<evidence type="ECO:0000256" key="1">
    <source>
        <dbReference type="SAM" id="Phobius"/>
    </source>
</evidence>
<dbReference type="EMBL" id="BAABUK010000006">
    <property type="protein sequence ID" value="GAA5810178.1"/>
    <property type="molecule type" value="Genomic_DNA"/>
</dbReference>
<keyword evidence="3" id="KW-1185">Reference proteome</keyword>
<proteinExistence type="predicted"/>
<keyword evidence="1" id="KW-1133">Transmembrane helix</keyword>
<protein>
    <submittedName>
        <fullName evidence="2">Uncharacterized protein</fullName>
    </submittedName>
</protein>
<comment type="caution">
    <text evidence="2">The sequence shown here is derived from an EMBL/GenBank/DDBJ whole genome shotgun (WGS) entry which is preliminary data.</text>
</comment>
<gene>
    <name evidence="2" type="ORF">MFLAVUS_003597</name>
</gene>
<accession>A0ABP9YTK1</accession>
<sequence length="94" mass="10582">MGNSQLFVSSETSVVIYIFLVLIQTVTTTVIVFVPFDRYGPHPAVSFFLIDMTMLFAIIMAAHYGPAWIQDELEEPKENTHPIYGDLGPNRGFD</sequence>
<keyword evidence="1" id="KW-0812">Transmembrane</keyword>
<reference evidence="2 3" key="1">
    <citation type="submission" date="2024-04" db="EMBL/GenBank/DDBJ databases">
        <title>genome sequences of Mucor flavus KT1a and Helicostylum pulchrum KT1b strains isolated from the surface of a dry-aged beef.</title>
        <authorList>
            <person name="Toyotome T."/>
            <person name="Hosono M."/>
            <person name="Torimaru M."/>
            <person name="Fukuda K."/>
            <person name="Mikami N."/>
        </authorList>
    </citation>
    <scope>NUCLEOTIDE SEQUENCE [LARGE SCALE GENOMIC DNA]</scope>
    <source>
        <strain evidence="2 3">KT1a</strain>
    </source>
</reference>
<feature type="transmembrane region" description="Helical" evidence="1">
    <location>
        <begin position="48"/>
        <end position="69"/>
    </location>
</feature>
<evidence type="ECO:0000313" key="3">
    <source>
        <dbReference type="Proteomes" id="UP001473302"/>
    </source>
</evidence>
<feature type="transmembrane region" description="Helical" evidence="1">
    <location>
        <begin position="14"/>
        <end position="36"/>
    </location>
</feature>
<name>A0ABP9YTK1_9FUNG</name>
<organism evidence="2 3">
    <name type="scientific">Mucor flavus</name>
    <dbReference type="NCBI Taxonomy" id="439312"/>
    <lineage>
        <taxon>Eukaryota</taxon>
        <taxon>Fungi</taxon>
        <taxon>Fungi incertae sedis</taxon>
        <taxon>Mucoromycota</taxon>
        <taxon>Mucoromycotina</taxon>
        <taxon>Mucoromycetes</taxon>
        <taxon>Mucorales</taxon>
        <taxon>Mucorineae</taxon>
        <taxon>Mucoraceae</taxon>
        <taxon>Mucor</taxon>
    </lineage>
</organism>
<keyword evidence="1" id="KW-0472">Membrane</keyword>
<dbReference type="Proteomes" id="UP001473302">
    <property type="component" value="Unassembled WGS sequence"/>
</dbReference>